<keyword evidence="2 4" id="KW-0689">Ribosomal protein</keyword>
<keyword evidence="4 5" id="KW-0699">rRNA-binding</keyword>
<evidence type="ECO:0000256" key="4">
    <source>
        <dbReference type="HAMAP-Rule" id="MF_01363"/>
    </source>
</evidence>
<dbReference type="GO" id="GO:0019843">
    <property type="term" value="F:rRNA binding"/>
    <property type="evidence" value="ECO:0007669"/>
    <property type="project" value="UniProtKB-UniRule"/>
</dbReference>
<comment type="caution">
    <text evidence="7">The sequence shown here is derived from an EMBL/GenBank/DDBJ whole genome shotgun (WGS) entry which is preliminary data.</text>
</comment>
<dbReference type="NCBIfam" id="TIGR00061">
    <property type="entry name" value="L21"/>
    <property type="match status" value="1"/>
</dbReference>
<dbReference type="GO" id="GO:0006412">
    <property type="term" value="P:translation"/>
    <property type="evidence" value="ECO:0007669"/>
    <property type="project" value="UniProtKB-UniRule"/>
</dbReference>
<evidence type="ECO:0000256" key="6">
    <source>
        <dbReference type="SAM" id="MobiDB-lite"/>
    </source>
</evidence>
<keyword evidence="3 4" id="KW-0687">Ribonucleoprotein</keyword>
<gene>
    <name evidence="4" type="primary">rplU</name>
    <name evidence="7" type="ORF">CQ12_28985</name>
</gene>
<evidence type="ECO:0000256" key="1">
    <source>
        <dbReference type="ARBA" id="ARBA00008563"/>
    </source>
</evidence>
<evidence type="ECO:0000313" key="7">
    <source>
        <dbReference type="EMBL" id="KRR15988.1"/>
    </source>
</evidence>
<proteinExistence type="inferred from homology"/>
<keyword evidence="4 5" id="KW-0694">RNA-binding</keyword>
<dbReference type="AlphaFoldDB" id="A0A0R3M6U5"/>
<dbReference type="GO" id="GO:0005737">
    <property type="term" value="C:cytoplasm"/>
    <property type="evidence" value="ECO:0007669"/>
    <property type="project" value="UniProtKB-ARBA"/>
</dbReference>
<protein>
    <recommendedName>
        <fullName evidence="4">Large ribosomal subunit protein bL21</fullName>
    </recommendedName>
</protein>
<dbReference type="RefSeq" id="WP_057833343.1">
    <property type="nucleotide sequence ID" value="NZ_LLXZ01000001.1"/>
</dbReference>
<evidence type="ECO:0000313" key="8">
    <source>
        <dbReference type="Proteomes" id="UP000050863"/>
    </source>
</evidence>
<dbReference type="SUPFAM" id="SSF141091">
    <property type="entry name" value="L21p-like"/>
    <property type="match status" value="1"/>
</dbReference>
<dbReference type="EMBL" id="LLXZ01000001">
    <property type="protein sequence ID" value="KRR15988.1"/>
    <property type="molecule type" value="Genomic_DNA"/>
</dbReference>
<evidence type="ECO:0000256" key="3">
    <source>
        <dbReference type="ARBA" id="ARBA00023274"/>
    </source>
</evidence>
<name>A0A0R3M6U5_9BRAD</name>
<feature type="compositionally biased region" description="Basic residues" evidence="6">
    <location>
        <begin position="131"/>
        <end position="155"/>
    </location>
</feature>
<comment type="function">
    <text evidence="4 5">This protein binds to 23S rRNA in the presence of protein L20.</text>
</comment>
<dbReference type="GO" id="GO:0003735">
    <property type="term" value="F:structural constituent of ribosome"/>
    <property type="evidence" value="ECO:0007669"/>
    <property type="project" value="InterPro"/>
</dbReference>
<dbReference type="InterPro" id="IPR036164">
    <property type="entry name" value="bL21-like_sf"/>
</dbReference>
<dbReference type="Proteomes" id="UP000050863">
    <property type="component" value="Unassembled WGS sequence"/>
</dbReference>
<dbReference type="OrthoDB" id="9813334at2"/>
<sequence length="161" mass="16990">MFAVIKTGGRQYRVVPDDVLEIGKIAGDVGTIVQLGEVLVVGGDTPVLGTPTVAGATVAAEVLDHKRGPKVIAFKKRRRKNSRRKRGYRDEITVLRITEILTDNAKPSIGPRPKKEKVAAPAAEGDEAPAKKKAPAKKAAAKPAAKKAPAKKAAAKGKSEK</sequence>
<organism evidence="7 8">
    <name type="scientific">Bradyrhizobium jicamae</name>
    <dbReference type="NCBI Taxonomy" id="280332"/>
    <lineage>
        <taxon>Bacteria</taxon>
        <taxon>Pseudomonadati</taxon>
        <taxon>Pseudomonadota</taxon>
        <taxon>Alphaproteobacteria</taxon>
        <taxon>Hyphomicrobiales</taxon>
        <taxon>Nitrobacteraceae</taxon>
        <taxon>Bradyrhizobium</taxon>
    </lineage>
</organism>
<dbReference type="Pfam" id="PF00829">
    <property type="entry name" value="Ribosomal_L21p"/>
    <property type="match status" value="1"/>
</dbReference>
<comment type="subunit">
    <text evidence="4">Part of the 50S ribosomal subunit. Contacts protein L20.</text>
</comment>
<dbReference type="GO" id="GO:0005840">
    <property type="term" value="C:ribosome"/>
    <property type="evidence" value="ECO:0007669"/>
    <property type="project" value="UniProtKB-KW"/>
</dbReference>
<dbReference type="STRING" id="280332.CQ12_28985"/>
<dbReference type="GO" id="GO:1990904">
    <property type="term" value="C:ribonucleoprotein complex"/>
    <property type="evidence" value="ECO:0007669"/>
    <property type="project" value="UniProtKB-KW"/>
</dbReference>
<feature type="region of interest" description="Disordered" evidence="6">
    <location>
        <begin position="103"/>
        <end position="161"/>
    </location>
</feature>
<dbReference type="PANTHER" id="PTHR21349:SF0">
    <property type="entry name" value="LARGE RIBOSOMAL SUBUNIT PROTEIN BL21M"/>
    <property type="match status" value="1"/>
</dbReference>
<dbReference type="InterPro" id="IPR001787">
    <property type="entry name" value="Ribosomal_bL21"/>
</dbReference>
<accession>A0A0R3M6U5</accession>
<comment type="similarity">
    <text evidence="1 4 5">Belongs to the bacterial ribosomal protein bL21 family.</text>
</comment>
<keyword evidence="8" id="KW-1185">Reference proteome</keyword>
<dbReference type="PANTHER" id="PTHR21349">
    <property type="entry name" value="50S RIBOSOMAL PROTEIN L21"/>
    <property type="match status" value="1"/>
</dbReference>
<reference evidence="7 8" key="1">
    <citation type="submission" date="2014-03" db="EMBL/GenBank/DDBJ databases">
        <title>Bradyrhizobium valentinum sp. nov., isolated from effective nodules of Lupinus mariae-josephae, a lupine endemic of basic-lime soils in Eastern Spain.</title>
        <authorList>
            <person name="Duran D."/>
            <person name="Rey L."/>
            <person name="Navarro A."/>
            <person name="Busquets A."/>
            <person name="Imperial J."/>
            <person name="Ruiz-Argueso T."/>
        </authorList>
    </citation>
    <scope>NUCLEOTIDE SEQUENCE [LARGE SCALE GENOMIC DNA]</scope>
    <source>
        <strain evidence="7 8">PAC68</strain>
    </source>
</reference>
<dbReference type="HAMAP" id="MF_01363">
    <property type="entry name" value="Ribosomal_bL21"/>
    <property type="match status" value="1"/>
</dbReference>
<evidence type="ECO:0000256" key="2">
    <source>
        <dbReference type="ARBA" id="ARBA00022980"/>
    </source>
</evidence>
<evidence type="ECO:0000256" key="5">
    <source>
        <dbReference type="RuleBase" id="RU000562"/>
    </source>
</evidence>
<dbReference type="InterPro" id="IPR028909">
    <property type="entry name" value="bL21-like"/>
</dbReference>